<dbReference type="PANTHER" id="PTHR43065:SF10">
    <property type="entry name" value="PEROXIDE STRESS-ACTIVATED HISTIDINE KINASE MAK3"/>
    <property type="match status" value="1"/>
</dbReference>
<gene>
    <name evidence="10" type="ORF">J27TS8_22130</name>
</gene>
<dbReference type="PANTHER" id="PTHR43065">
    <property type="entry name" value="SENSOR HISTIDINE KINASE"/>
    <property type="match status" value="1"/>
</dbReference>
<evidence type="ECO:0000256" key="8">
    <source>
        <dbReference type="ARBA" id="ARBA00023012"/>
    </source>
</evidence>
<keyword evidence="3" id="KW-0597">Phosphoprotein</keyword>
<protein>
    <recommendedName>
        <fullName evidence="2">histidine kinase</fullName>
        <ecNumber evidence="2">2.7.13.3</ecNumber>
    </recommendedName>
</protein>
<dbReference type="GO" id="GO:0000155">
    <property type="term" value="F:phosphorelay sensor kinase activity"/>
    <property type="evidence" value="ECO:0007669"/>
    <property type="project" value="InterPro"/>
</dbReference>
<dbReference type="InterPro" id="IPR001610">
    <property type="entry name" value="PAC"/>
</dbReference>
<feature type="domain" description="PAC" evidence="9">
    <location>
        <begin position="1"/>
        <end position="54"/>
    </location>
</feature>
<keyword evidence="7" id="KW-0067">ATP-binding</keyword>
<dbReference type="GO" id="GO:0005524">
    <property type="term" value="F:ATP binding"/>
    <property type="evidence" value="ECO:0007669"/>
    <property type="project" value="UniProtKB-KW"/>
</dbReference>
<dbReference type="Gene3D" id="3.30.450.20">
    <property type="entry name" value="PAS domain"/>
    <property type="match status" value="1"/>
</dbReference>
<dbReference type="SUPFAM" id="SSF55785">
    <property type="entry name" value="PYP-like sensor domain (PAS domain)"/>
    <property type="match status" value="1"/>
</dbReference>
<evidence type="ECO:0000313" key="10">
    <source>
        <dbReference type="EMBL" id="GIN62220.1"/>
    </source>
</evidence>
<evidence type="ECO:0000256" key="7">
    <source>
        <dbReference type="ARBA" id="ARBA00022840"/>
    </source>
</evidence>
<keyword evidence="11" id="KW-1185">Reference proteome</keyword>
<dbReference type="InterPro" id="IPR035965">
    <property type="entry name" value="PAS-like_dom_sf"/>
</dbReference>
<evidence type="ECO:0000256" key="5">
    <source>
        <dbReference type="ARBA" id="ARBA00022741"/>
    </source>
</evidence>
<dbReference type="SMART" id="SM00086">
    <property type="entry name" value="PAC"/>
    <property type="match status" value="1"/>
</dbReference>
<organism evidence="10 11">
    <name type="scientific">Robertmurraya siralis</name>
    <dbReference type="NCBI Taxonomy" id="77777"/>
    <lineage>
        <taxon>Bacteria</taxon>
        <taxon>Bacillati</taxon>
        <taxon>Bacillota</taxon>
        <taxon>Bacilli</taxon>
        <taxon>Bacillales</taxon>
        <taxon>Bacillaceae</taxon>
        <taxon>Robertmurraya</taxon>
    </lineage>
</organism>
<evidence type="ECO:0000256" key="4">
    <source>
        <dbReference type="ARBA" id="ARBA00022679"/>
    </source>
</evidence>
<dbReference type="PROSITE" id="PS50113">
    <property type="entry name" value="PAC"/>
    <property type="match status" value="1"/>
</dbReference>
<keyword evidence="5" id="KW-0547">Nucleotide-binding</keyword>
<dbReference type="Gene3D" id="1.10.287.130">
    <property type="match status" value="1"/>
</dbReference>
<dbReference type="EC" id="2.7.13.3" evidence="2"/>
<evidence type="ECO:0000256" key="6">
    <source>
        <dbReference type="ARBA" id="ARBA00022777"/>
    </source>
</evidence>
<proteinExistence type="predicted"/>
<evidence type="ECO:0000259" key="9">
    <source>
        <dbReference type="PROSITE" id="PS50113"/>
    </source>
</evidence>
<accession>A0A919WHP3</accession>
<keyword evidence="6" id="KW-0418">Kinase</keyword>
<dbReference type="AlphaFoldDB" id="A0A919WHP3"/>
<dbReference type="InterPro" id="IPR000700">
    <property type="entry name" value="PAS-assoc_C"/>
</dbReference>
<sequence>MWRGEILNQAKDGTKYWLCTTIIPFVDANSERYKHISIQYDITEKRNTEDTLRKTEKLAIIGELAAGIAHEVRNPLTTIRGFVQHNY</sequence>
<keyword evidence="8" id="KW-0902">Two-component regulatory system</keyword>
<dbReference type="CDD" id="cd00082">
    <property type="entry name" value="HisKA"/>
    <property type="match status" value="1"/>
</dbReference>
<comment type="catalytic activity">
    <reaction evidence="1">
        <text>ATP + protein L-histidine = ADP + protein N-phospho-L-histidine.</text>
        <dbReference type="EC" id="2.7.13.3"/>
    </reaction>
</comment>
<evidence type="ECO:0000256" key="2">
    <source>
        <dbReference type="ARBA" id="ARBA00012438"/>
    </source>
</evidence>
<dbReference type="SUPFAM" id="SSF47384">
    <property type="entry name" value="Homodimeric domain of signal transducing histidine kinase"/>
    <property type="match status" value="1"/>
</dbReference>
<dbReference type="RefSeq" id="WP_235879545.1">
    <property type="nucleotide sequence ID" value="NZ_BORC01000003.1"/>
</dbReference>
<dbReference type="InterPro" id="IPR003661">
    <property type="entry name" value="HisK_dim/P_dom"/>
</dbReference>
<evidence type="ECO:0000313" key="11">
    <source>
        <dbReference type="Proteomes" id="UP000682111"/>
    </source>
</evidence>
<evidence type="ECO:0000256" key="1">
    <source>
        <dbReference type="ARBA" id="ARBA00000085"/>
    </source>
</evidence>
<keyword evidence="4" id="KW-0808">Transferase</keyword>
<dbReference type="EMBL" id="BORC01000003">
    <property type="protein sequence ID" value="GIN62220.1"/>
    <property type="molecule type" value="Genomic_DNA"/>
</dbReference>
<dbReference type="InterPro" id="IPR036097">
    <property type="entry name" value="HisK_dim/P_sf"/>
</dbReference>
<dbReference type="Pfam" id="PF00512">
    <property type="entry name" value="HisKA"/>
    <property type="match status" value="1"/>
</dbReference>
<dbReference type="Proteomes" id="UP000682111">
    <property type="component" value="Unassembled WGS sequence"/>
</dbReference>
<reference evidence="10" key="1">
    <citation type="submission" date="2021-03" db="EMBL/GenBank/DDBJ databases">
        <title>Antimicrobial resistance genes in bacteria isolated from Japanese honey, and their potential for conferring macrolide and lincosamide resistance in the American foulbrood pathogen Paenibacillus larvae.</title>
        <authorList>
            <person name="Okamoto M."/>
            <person name="Kumagai M."/>
            <person name="Kanamori H."/>
            <person name="Takamatsu D."/>
        </authorList>
    </citation>
    <scope>NUCLEOTIDE SEQUENCE</scope>
    <source>
        <strain evidence="10">J27TS8</strain>
    </source>
</reference>
<evidence type="ECO:0000256" key="3">
    <source>
        <dbReference type="ARBA" id="ARBA00022553"/>
    </source>
</evidence>
<comment type="caution">
    <text evidence="10">The sequence shown here is derived from an EMBL/GenBank/DDBJ whole genome shotgun (WGS) entry which is preliminary data.</text>
</comment>
<name>A0A919WHP3_9BACI</name>